<dbReference type="PROSITE" id="PS51257">
    <property type="entry name" value="PROKAR_LIPOPROTEIN"/>
    <property type="match status" value="1"/>
</dbReference>
<dbReference type="EMBL" id="JAJEWP010000010">
    <property type="protein sequence ID" value="MCC2618307.1"/>
    <property type="molecule type" value="Genomic_DNA"/>
</dbReference>
<keyword evidence="4" id="KW-1185">Reference proteome</keyword>
<proteinExistence type="predicted"/>
<comment type="caution">
    <text evidence="3">The sequence shown here is derived from an EMBL/GenBank/DDBJ whole genome shotgun (WGS) entry which is preliminary data.</text>
</comment>
<dbReference type="Proteomes" id="UP001520878">
    <property type="component" value="Unassembled WGS sequence"/>
</dbReference>
<sequence>MLLFPKQSLAVVCASLLTACGGSSSSDTDPTPTPTPQAAVMSLAVSDAPVEDVHEVVVCFTAIELKSDSVDNVDIIIGESETAEPTNTLCVDDNDDLIPNTKGIDLLSVTGVDAEPLFTDLELPAGTYNQLRLVMGDGSYATLDLDQDGVADDSDADGVADKVPLRVPSNELKLDGFTLAQGQVFNATVEFDLRKAMTNPVGQDGYILKPRGVRLVDNAEIGHIEGTVSEALLLNSECPVMPQDLTTAVASVYAYAGTGHELTDLADNGGSEAVESLTSSAVLYDGATSYDFTLSYLPAGDYTLALTCDEDADPEGDDDVMFLTAITATVEADGTTEVVIE</sequence>
<evidence type="ECO:0000256" key="1">
    <source>
        <dbReference type="SAM" id="SignalP"/>
    </source>
</evidence>
<feature type="signal peptide" evidence="1">
    <location>
        <begin position="1"/>
        <end position="25"/>
    </location>
</feature>
<feature type="chain" id="PRO_5046583513" evidence="1">
    <location>
        <begin position="26"/>
        <end position="341"/>
    </location>
</feature>
<name>A0ABS8GCM2_9ALTE</name>
<keyword evidence="1" id="KW-0732">Signal</keyword>
<reference evidence="3 4" key="1">
    <citation type="submission" date="2021-10" db="EMBL/GenBank/DDBJ databases">
        <title>Draft genome of Aestuariibacter halophilus JC2043.</title>
        <authorList>
            <person name="Emsley S.A."/>
            <person name="Pfannmuller K.M."/>
            <person name="Ushijima B."/>
            <person name="Saw J.H."/>
            <person name="Videau P."/>
        </authorList>
    </citation>
    <scope>NUCLEOTIDE SEQUENCE [LARGE SCALE GENOMIC DNA]</scope>
    <source>
        <strain evidence="3 4">JC2043</strain>
    </source>
</reference>
<protein>
    <submittedName>
        <fullName evidence="3">DUF4382 domain-containing protein</fullName>
    </submittedName>
</protein>
<gene>
    <name evidence="3" type="ORF">LJ739_18770</name>
</gene>
<organism evidence="3 4">
    <name type="scientific">Fluctibacter halophilus</name>
    <dbReference type="NCBI Taxonomy" id="226011"/>
    <lineage>
        <taxon>Bacteria</taxon>
        <taxon>Pseudomonadati</taxon>
        <taxon>Pseudomonadota</taxon>
        <taxon>Gammaproteobacteria</taxon>
        <taxon>Alteromonadales</taxon>
        <taxon>Alteromonadaceae</taxon>
        <taxon>Fluctibacter</taxon>
    </lineage>
</organism>
<dbReference type="RefSeq" id="WP_229163097.1">
    <property type="nucleotide sequence ID" value="NZ_JAJEWP010000010.1"/>
</dbReference>
<dbReference type="InterPro" id="IPR025491">
    <property type="entry name" value="DUF4382"/>
</dbReference>
<evidence type="ECO:0000313" key="4">
    <source>
        <dbReference type="Proteomes" id="UP001520878"/>
    </source>
</evidence>
<evidence type="ECO:0000259" key="2">
    <source>
        <dbReference type="Pfam" id="PF14321"/>
    </source>
</evidence>
<feature type="domain" description="DUF4382" evidence="2">
    <location>
        <begin position="40"/>
        <end position="210"/>
    </location>
</feature>
<dbReference type="Pfam" id="PF14321">
    <property type="entry name" value="DUF4382"/>
    <property type="match status" value="1"/>
</dbReference>
<evidence type="ECO:0000313" key="3">
    <source>
        <dbReference type="EMBL" id="MCC2618307.1"/>
    </source>
</evidence>
<accession>A0ABS8GCM2</accession>